<proteinExistence type="predicted"/>
<evidence type="ECO:0000313" key="4">
    <source>
        <dbReference type="Proteomes" id="UP000274661"/>
    </source>
</evidence>
<feature type="domain" description="DUF2147" evidence="2">
    <location>
        <begin position="25"/>
        <end position="129"/>
    </location>
</feature>
<name>A0A429V6P5_9SPHN</name>
<gene>
    <name evidence="3" type="ORF">HMF7854_01120</name>
</gene>
<keyword evidence="1" id="KW-0732">Signal</keyword>
<keyword evidence="4" id="KW-1185">Reference proteome</keyword>
<feature type="chain" id="PRO_5019532006" evidence="1">
    <location>
        <begin position="20"/>
        <end position="141"/>
    </location>
</feature>
<accession>A0A429V6P5</accession>
<organism evidence="3 4">
    <name type="scientific">Sphingomonas ginkgonis</name>
    <dbReference type="NCBI Taxonomy" id="2315330"/>
    <lineage>
        <taxon>Bacteria</taxon>
        <taxon>Pseudomonadati</taxon>
        <taxon>Pseudomonadota</taxon>
        <taxon>Alphaproteobacteria</taxon>
        <taxon>Sphingomonadales</taxon>
        <taxon>Sphingomonadaceae</taxon>
        <taxon>Sphingomonas</taxon>
    </lineage>
</organism>
<evidence type="ECO:0000259" key="2">
    <source>
        <dbReference type="Pfam" id="PF09917"/>
    </source>
</evidence>
<sequence length="141" mass="14612">MRALLLVAGLGLAAAPAAARSPVEGNWSNPANSVTVRIAPCGGALCGRVVSASAGAKADAAAAGTERLVGTELMSGLEQTGDRSWHGEVFVPDRNIRSEADFTLTGPNRLLVRGCALGGFLCKEQNWTRAAAAPVRTTRRR</sequence>
<dbReference type="AlphaFoldDB" id="A0A429V6P5"/>
<reference evidence="3 4" key="1">
    <citation type="submission" date="2018-12" db="EMBL/GenBank/DDBJ databases">
        <title>Sphingomonas sp. HMF7854 Genome sequencing and assembly.</title>
        <authorList>
            <person name="Cha I."/>
            <person name="Kang H."/>
            <person name="Kim H."/>
            <person name="Kang J."/>
            <person name="Joh K."/>
        </authorList>
    </citation>
    <scope>NUCLEOTIDE SEQUENCE [LARGE SCALE GENOMIC DNA]</scope>
    <source>
        <strain evidence="3 4">HMF7854</strain>
    </source>
</reference>
<dbReference type="EMBL" id="RWJF01000001">
    <property type="protein sequence ID" value="RST29587.1"/>
    <property type="molecule type" value="Genomic_DNA"/>
</dbReference>
<dbReference type="PANTHER" id="PTHR36919:SF2">
    <property type="entry name" value="BLL6627 PROTEIN"/>
    <property type="match status" value="1"/>
</dbReference>
<dbReference type="Gene3D" id="2.40.128.520">
    <property type="match status" value="1"/>
</dbReference>
<dbReference type="OrthoDB" id="9811671at2"/>
<comment type="caution">
    <text evidence="3">The sequence shown here is derived from an EMBL/GenBank/DDBJ whole genome shotgun (WGS) entry which is preliminary data.</text>
</comment>
<dbReference type="PANTHER" id="PTHR36919">
    <property type="entry name" value="BLR1215 PROTEIN"/>
    <property type="match status" value="1"/>
</dbReference>
<dbReference type="RefSeq" id="WP_126717428.1">
    <property type="nucleotide sequence ID" value="NZ_RWJF01000001.1"/>
</dbReference>
<feature type="signal peptide" evidence="1">
    <location>
        <begin position="1"/>
        <end position="19"/>
    </location>
</feature>
<dbReference type="InterPro" id="IPR019223">
    <property type="entry name" value="DUF2147"/>
</dbReference>
<dbReference type="Proteomes" id="UP000274661">
    <property type="component" value="Unassembled WGS sequence"/>
</dbReference>
<evidence type="ECO:0000313" key="3">
    <source>
        <dbReference type="EMBL" id="RST29587.1"/>
    </source>
</evidence>
<dbReference type="Pfam" id="PF09917">
    <property type="entry name" value="DUF2147"/>
    <property type="match status" value="1"/>
</dbReference>
<evidence type="ECO:0000256" key="1">
    <source>
        <dbReference type="SAM" id="SignalP"/>
    </source>
</evidence>
<protein>
    <submittedName>
        <fullName evidence="3">DUF2147 domain-containing protein</fullName>
    </submittedName>
</protein>